<evidence type="ECO:0000313" key="4">
    <source>
        <dbReference type="EMBL" id="GHK57912.1"/>
    </source>
</evidence>
<feature type="domain" description="NorR-like AAA+ ATPase lid" evidence="3">
    <location>
        <begin position="3"/>
        <end position="53"/>
    </location>
</feature>
<keyword evidence="2" id="KW-0067">ATP-binding</keyword>
<evidence type="ECO:0000256" key="1">
    <source>
        <dbReference type="ARBA" id="ARBA00022741"/>
    </source>
</evidence>
<sequence length="67" mass="7226">MTLSNALLVHLSQLPWPGNVRQLQSVLKVMLALADEGDTLTPDALPEAYRAAPAPLPRGDCRPMMSS</sequence>
<accession>A0A919M3P4</accession>
<evidence type="ECO:0000313" key="5">
    <source>
        <dbReference type="Proteomes" id="UP000655094"/>
    </source>
</evidence>
<protein>
    <recommendedName>
        <fullName evidence="3">NorR-like AAA+ ATPase lid domain-containing protein</fullName>
    </recommendedName>
</protein>
<comment type="caution">
    <text evidence="4">The sequence shown here is derived from an EMBL/GenBank/DDBJ whole genome shotgun (WGS) entry which is preliminary data.</text>
</comment>
<dbReference type="EMBL" id="BNFF01000002">
    <property type="protein sequence ID" value="GHK57912.1"/>
    <property type="molecule type" value="Genomic_DNA"/>
</dbReference>
<dbReference type="AlphaFoldDB" id="A0A919M3P4"/>
<proteinExistence type="predicted"/>
<keyword evidence="1" id="KW-0547">Nucleotide-binding</keyword>
<dbReference type="InterPro" id="IPR058031">
    <property type="entry name" value="AAA_lid_NorR"/>
</dbReference>
<reference evidence="4" key="1">
    <citation type="submission" date="2020-10" db="EMBL/GenBank/DDBJ databases">
        <title>Genome Sequence of ESBL Producing Zambian Clinical Strains.</title>
        <authorList>
            <person name="Shawa M."/>
            <person name="Furuta Y."/>
            <person name="Simbotwe M."/>
            <person name="Mulenga E."/>
            <person name="Mubanga M."/>
            <person name="Mulenga G."/>
            <person name="Kaile C."/>
            <person name="Zorigt T."/>
            <person name="Hang'ombe B."/>
            <person name="Higashi H."/>
        </authorList>
    </citation>
    <scope>NUCLEOTIDE SEQUENCE</scope>
    <source>
        <strain evidence="4">Zam_UTH_09</strain>
    </source>
</reference>
<gene>
    <name evidence="4" type="ORF">KPZU09_76480</name>
</gene>
<dbReference type="Pfam" id="PF25601">
    <property type="entry name" value="AAA_lid_14"/>
    <property type="match status" value="1"/>
</dbReference>
<evidence type="ECO:0000259" key="3">
    <source>
        <dbReference type="Pfam" id="PF25601"/>
    </source>
</evidence>
<dbReference type="Gene3D" id="1.10.8.60">
    <property type="match status" value="1"/>
</dbReference>
<dbReference type="Proteomes" id="UP000655094">
    <property type="component" value="Unassembled WGS sequence"/>
</dbReference>
<name>A0A919M3P4_KLEPN</name>
<organism evidence="4 5">
    <name type="scientific">Klebsiella pneumoniae</name>
    <dbReference type="NCBI Taxonomy" id="573"/>
    <lineage>
        <taxon>Bacteria</taxon>
        <taxon>Pseudomonadati</taxon>
        <taxon>Pseudomonadota</taxon>
        <taxon>Gammaproteobacteria</taxon>
        <taxon>Enterobacterales</taxon>
        <taxon>Enterobacteriaceae</taxon>
        <taxon>Klebsiella/Raoultella group</taxon>
        <taxon>Klebsiella</taxon>
        <taxon>Klebsiella pneumoniae complex</taxon>
    </lineage>
</organism>
<evidence type="ECO:0000256" key="2">
    <source>
        <dbReference type="ARBA" id="ARBA00022840"/>
    </source>
</evidence>